<feature type="compositionally biased region" description="Basic residues" evidence="2">
    <location>
        <begin position="584"/>
        <end position="593"/>
    </location>
</feature>
<keyword evidence="1" id="KW-0862">Zinc</keyword>
<dbReference type="GO" id="GO:0008270">
    <property type="term" value="F:zinc ion binding"/>
    <property type="evidence" value="ECO:0007669"/>
    <property type="project" value="UniProtKB-KW"/>
</dbReference>
<proteinExistence type="predicted"/>
<organism evidence="4 5">
    <name type="scientific">Zalerion maritima</name>
    <dbReference type="NCBI Taxonomy" id="339359"/>
    <lineage>
        <taxon>Eukaryota</taxon>
        <taxon>Fungi</taxon>
        <taxon>Dikarya</taxon>
        <taxon>Ascomycota</taxon>
        <taxon>Pezizomycotina</taxon>
        <taxon>Sordariomycetes</taxon>
        <taxon>Lulworthiomycetidae</taxon>
        <taxon>Lulworthiales</taxon>
        <taxon>Lulworthiaceae</taxon>
        <taxon>Zalerion</taxon>
    </lineage>
</organism>
<feature type="compositionally biased region" description="Low complexity" evidence="2">
    <location>
        <begin position="246"/>
        <end position="257"/>
    </location>
</feature>
<evidence type="ECO:0000313" key="4">
    <source>
        <dbReference type="EMBL" id="KAJ2904327.1"/>
    </source>
</evidence>
<feature type="domain" description="C2H2-type" evidence="3">
    <location>
        <begin position="554"/>
        <end position="584"/>
    </location>
</feature>
<evidence type="ECO:0000259" key="3">
    <source>
        <dbReference type="PROSITE" id="PS50157"/>
    </source>
</evidence>
<protein>
    <recommendedName>
        <fullName evidence="3">C2H2-type domain-containing protein</fullName>
    </recommendedName>
</protein>
<sequence length="621" mass="68507">MTSHRSDSLRSFRSEQSGMSLGRTLSSSSHRSASQTAQPECPIATTEIVEQELARLRYLEHFTVGGHKFPEKGLFCPFPRCHLLLLNLAETVLHMHVCPAFDNQFRCPNCADVHSIGEKGPNRPPLRRKTSFIEDGKRIFRRARRRFMKEQKEESEEPSESLPANTLPSKQSLGSISNGRRISPRASSIRMRSHPSRAYHSQTTNRDDKEMALTNGPSSLKPKGEDICLSSADMMSLSVPMSEQCPPSSAASKSPIPVDEVSSNPEPESKDKQAVPATEGMDTRRTLSPCHAVGRGLDASVQLQQESAAIQSPPTQTSSDFIPNSNCFGDGSLGSWDWDVGFMAEEDPCIWGCLTPLTDTLDLKTHRMQSTGGHTSSVQDSLLLLNLEISSHNEEGSRNLAGEVQGISGTVNLQDNTQSGDASHQPLPVPSAIRVGAPTTSFRNFPSEQYISQARPPNPRQVSSDSCKTLVGSTISSVWSLDTSTDADIEMKGGRAMVEAKDSIPEPSWDEDGHCSCPLETCDYASRRNGTLKENRRPKFRRHWSSQHEGKPLVSCPNCHRPFTRRDNMAKHLKSGGCGTGRRASFKRRHSPPRHIGDESRKKWRKGSITTPVESMFPNPI</sequence>
<feature type="compositionally biased region" description="Polar residues" evidence="2">
    <location>
        <begin position="162"/>
        <end position="180"/>
    </location>
</feature>
<evidence type="ECO:0000256" key="2">
    <source>
        <dbReference type="SAM" id="MobiDB-lite"/>
    </source>
</evidence>
<evidence type="ECO:0000313" key="5">
    <source>
        <dbReference type="Proteomes" id="UP001201980"/>
    </source>
</evidence>
<feature type="region of interest" description="Disordered" evidence="2">
    <location>
        <begin position="148"/>
        <end position="226"/>
    </location>
</feature>
<feature type="region of interest" description="Disordered" evidence="2">
    <location>
        <begin position="574"/>
        <end position="621"/>
    </location>
</feature>
<reference evidence="4" key="1">
    <citation type="submission" date="2022-07" db="EMBL/GenBank/DDBJ databases">
        <title>Draft genome sequence of Zalerion maritima ATCC 34329, a (micro)plastics degrading marine fungus.</title>
        <authorList>
            <person name="Paco A."/>
            <person name="Goncalves M.F.M."/>
            <person name="Rocha-Santos T.A.P."/>
            <person name="Alves A."/>
        </authorList>
    </citation>
    <scope>NUCLEOTIDE SEQUENCE</scope>
    <source>
        <strain evidence="4">ATCC 34329</strain>
    </source>
</reference>
<dbReference type="AlphaFoldDB" id="A0AAD5WTY3"/>
<dbReference type="EMBL" id="JAKWBI020000056">
    <property type="protein sequence ID" value="KAJ2904327.1"/>
    <property type="molecule type" value="Genomic_DNA"/>
</dbReference>
<name>A0AAD5WTY3_9PEZI</name>
<feature type="region of interest" description="Disordered" evidence="2">
    <location>
        <begin position="411"/>
        <end position="431"/>
    </location>
</feature>
<keyword evidence="1" id="KW-0479">Metal-binding</keyword>
<feature type="compositionally biased region" description="Polar residues" evidence="2">
    <location>
        <begin position="411"/>
        <end position="422"/>
    </location>
</feature>
<feature type="compositionally biased region" description="Basic and acidic residues" evidence="2">
    <location>
        <begin position="1"/>
        <end position="13"/>
    </location>
</feature>
<comment type="caution">
    <text evidence="4">The sequence shown here is derived from an EMBL/GenBank/DDBJ whole genome shotgun (WGS) entry which is preliminary data.</text>
</comment>
<keyword evidence="1" id="KW-0863">Zinc-finger</keyword>
<evidence type="ECO:0000256" key="1">
    <source>
        <dbReference type="PROSITE-ProRule" id="PRU00042"/>
    </source>
</evidence>
<dbReference type="PROSITE" id="PS50157">
    <property type="entry name" value="ZINC_FINGER_C2H2_2"/>
    <property type="match status" value="1"/>
</dbReference>
<dbReference type="Proteomes" id="UP001201980">
    <property type="component" value="Unassembled WGS sequence"/>
</dbReference>
<feature type="region of interest" description="Disordered" evidence="2">
    <location>
        <begin position="1"/>
        <end position="41"/>
    </location>
</feature>
<gene>
    <name evidence="4" type="ORF">MKZ38_008243</name>
</gene>
<accession>A0AAD5WTY3</accession>
<keyword evidence="5" id="KW-1185">Reference proteome</keyword>
<dbReference type="InterPro" id="IPR013087">
    <property type="entry name" value="Znf_C2H2_type"/>
</dbReference>
<feature type="region of interest" description="Disordered" evidence="2">
    <location>
        <begin position="238"/>
        <end position="285"/>
    </location>
</feature>
<feature type="compositionally biased region" description="Low complexity" evidence="2">
    <location>
        <begin position="17"/>
        <end position="38"/>
    </location>
</feature>